<evidence type="ECO:0000259" key="2">
    <source>
        <dbReference type="Pfam" id="PF00149"/>
    </source>
</evidence>
<dbReference type="RefSeq" id="WP_036134066.1">
    <property type="nucleotide sequence ID" value="NZ_AVPU01000002.1"/>
</dbReference>
<organism evidence="3 4">
    <name type="scientific">Lysobacter daejeonensis GH1-9</name>
    <dbReference type="NCBI Taxonomy" id="1385517"/>
    <lineage>
        <taxon>Bacteria</taxon>
        <taxon>Pseudomonadati</taxon>
        <taxon>Pseudomonadota</taxon>
        <taxon>Gammaproteobacteria</taxon>
        <taxon>Lysobacterales</taxon>
        <taxon>Lysobacteraceae</taxon>
        <taxon>Aerolutibacter</taxon>
    </lineage>
</organism>
<dbReference type="InterPro" id="IPR004843">
    <property type="entry name" value="Calcineurin-like_PHP"/>
</dbReference>
<reference evidence="3 4" key="1">
    <citation type="submission" date="2013-08" db="EMBL/GenBank/DDBJ databases">
        <title>Genome sequencing of Lysobacter.</title>
        <authorList>
            <person name="Zhang S."/>
            <person name="Wang G."/>
        </authorList>
    </citation>
    <scope>NUCLEOTIDE SEQUENCE [LARGE SCALE GENOMIC DNA]</scope>
    <source>
        <strain evidence="3 4">GH1-9</strain>
    </source>
</reference>
<dbReference type="eggNOG" id="COG0639">
    <property type="taxonomic scope" value="Bacteria"/>
</dbReference>
<dbReference type="PANTHER" id="PTHR46546:SF4">
    <property type="entry name" value="SHEWANELLA-LIKE PROTEIN PHOSPHATASE 1"/>
    <property type="match status" value="1"/>
</dbReference>
<name>A0A0A0F3N8_9GAMM</name>
<dbReference type="Gene3D" id="3.60.21.10">
    <property type="match status" value="1"/>
</dbReference>
<dbReference type="InterPro" id="IPR029052">
    <property type="entry name" value="Metallo-depent_PP-like"/>
</dbReference>
<keyword evidence="1" id="KW-0732">Signal</keyword>
<evidence type="ECO:0000256" key="1">
    <source>
        <dbReference type="SAM" id="SignalP"/>
    </source>
</evidence>
<dbReference type="Proteomes" id="UP000029998">
    <property type="component" value="Unassembled WGS sequence"/>
</dbReference>
<feature type="signal peptide" evidence="1">
    <location>
        <begin position="1"/>
        <end position="32"/>
    </location>
</feature>
<evidence type="ECO:0000313" key="3">
    <source>
        <dbReference type="EMBL" id="KGM56017.1"/>
    </source>
</evidence>
<gene>
    <name evidence="3" type="ORF">N800_10350</name>
</gene>
<dbReference type="EMBL" id="AVPU01000002">
    <property type="protein sequence ID" value="KGM56017.1"/>
    <property type="molecule type" value="Genomic_DNA"/>
</dbReference>
<evidence type="ECO:0000313" key="4">
    <source>
        <dbReference type="Proteomes" id="UP000029998"/>
    </source>
</evidence>
<proteinExistence type="predicted"/>
<sequence length="610" mass="67065">MQPSILSGRARRLASALVCGFLLVLAASSAAAQTYRFSNVERVVAIGDVHGAYPEFVQVLKGTGLVDANLHWTGGRTHLVSTGDLFSRGDRALEVVELLMRLQGEAVSAGGAVHALLGNHEVMSLTGDLRYVSPGEFATYATQDGARRDAAIGARPGYLERMQALAPDGRIGRWLLQRPVMIVINDDLFVHGGLSDKLAGKTLEQVNASAIGDVRTFASSWHALVAGGALQPTDDFDRILAAANVLATAPVVAGEPPSPLQAPAQAIVAAVKGLPFQSNGPVWYRGSSVCHPYTESEVVRAALRSLGAQRVVVGHTPTLDHHVSLRLEAQVARIDTGMNKAAYEGIPAALVIERGVTRAFHLGEGMVAPRTELNREWARPYGMSDAQLEDFLLNAPITQDEALDLGVTNPRRLTLERDGKRIRAVFKTFDSDPEIRPNGRWERRYDKADRYLYEIAAYRLDRILGLQMVPVAVERRVDGQRGLVQYWVEGAHNETERIQQKLQYDTDCSYARQHQLINAFDVLVHNLDRNTGNILYDREWQAWMIDHSRAFSTEEGRPPELRKTPIVVSPQLRAALANVTEARLAPLAPYLHIRQIRALVARAQALRTSP</sequence>
<protein>
    <recommendedName>
        <fullName evidence="2">Calcineurin-like phosphoesterase domain-containing protein</fullName>
    </recommendedName>
</protein>
<dbReference type="PANTHER" id="PTHR46546">
    <property type="entry name" value="SHEWANELLA-LIKE PROTEIN PHOSPHATASE 1"/>
    <property type="match status" value="1"/>
</dbReference>
<dbReference type="STRING" id="1385517.N800_10350"/>
<feature type="domain" description="Calcineurin-like phosphoesterase" evidence="2">
    <location>
        <begin position="42"/>
        <end position="317"/>
    </location>
</feature>
<dbReference type="AlphaFoldDB" id="A0A0A0F3N8"/>
<dbReference type="OrthoDB" id="7550081at2"/>
<dbReference type="Pfam" id="PF00149">
    <property type="entry name" value="Metallophos"/>
    <property type="match status" value="1"/>
</dbReference>
<accession>A0A0A0F3N8</accession>
<comment type="caution">
    <text evidence="3">The sequence shown here is derived from an EMBL/GenBank/DDBJ whole genome shotgun (WGS) entry which is preliminary data.</text>
</comment>
<dbReference type="SUPFAM" id="SSF56300">
    <property type="entry name" value="Metallo-dependent phosphatases"/>
    <property type="match status" value="1"/>
</dbReference>
<keyword evidence="4" id="KW-1185">Reference proteome</keyword>
<dbReference type="GO" id="GO:0016787">
    <property type="term" value="F:hydrolase activity"/>
    <property type="evidence" value="ECO:0007669"/>
    <property type="project" value="InterPro"/>
</dbReference>
<feature type="chain" id="PRO_5001962833" description="Calcineurin-like phosphoesterase domain-containing protein" evidence="1">
    <location>
        <begin position="33"/>
        <end position="610"/>
    </location>
</feature>